<keyword evidence="1" id="KW-1277">Toxin-antitoxin system</keyword>
<dbReference type="InterPro" id="IPR016181">
    <property type="entry name" value="Acyl_CoA_acyltransferase"/>
</dbReference>
<proteinExistence type="predicted"/>
<comment type="caution">
    <text evidence="4">The sequence shown here is derived from an EMBL/GenBank/DDBJ whole genome shotgun (WGS) entry which is preliminary data.</text>
</comment>
<reference evidence="4" key="1">
    <citation type="submission" date="2023-06" db="EMBL/GenBank/DDBJ databases">
        <authorList>
            <person name="Zeman M."/>
            <person name="Kubasova T."/>
            <person name="Jahodarova E."/>
            <person name="Nykrynova M."/>
            <person name="Rychlik I."/>
        </authorList>
    </citation>
    <scope>NUCLEOTIDE SEQUENCE</scope>
    <source>
        <strain evidence="4">15_COKtk</strain>
    </source>
</reference>
<dbReference type="GO" id="GO:0016746">
    <property type="term" value="F:acyltransferase activity"/>
    <property type="evidence" value="ECO:0007669"/>
    <property type="project" value="UniProtKB-KW"/>
</dbReference>
<dbReference type="EMBL" id="JAUEIR010000006">
    <property type="protein sequence ID" value="MDN0069556.1"/>
    <property type="molecule type" value="Genomic_DNA"/>
</dbReference>
<sequence>MDDWFLSKALNWCYLGFCQVHVAIDDSGIVGFFSLSPTQIKPASLSRKMRGGKNRMGHPGLLLGRIAVKSDLQRSTQRVGSLLLEHAIYKAYEVSKVIAGRFIVLDAKTDELCEWYGSMGFRSLKDSARRMVLPMKEAAAMVERFGEGHFKF</sequence>
<gene>
    <name evidence="4" type="ORF">QVN40_07560</name>
</gene>
<evidence type="ECO:0000256" key="3">
    <source>
        <dbReference type="ARBA" id="ARBA00023315"/>
    </source>
</evidence>
<name>A0AAW7JV99_9ACTN</name>
<evidence type="ECO:0000256" key="2">
    <source>
        <dbReference type="ARBA" id="ARBA00022679"/>
    </source>
</evidence>
<evidence type="ECO:0000256" key="1">
    <source>
        <dbReference type="ARBA" id="ARBA00022649"/>
    </source>
</evidence>
<reference evidence="4" key="2">
    <citation type="submission" date="2023-08" db="EMBL/GenBank/DDBJ databases">
        <title>Identification and characterization of horizontal gene transfer across gut microbiota members of farm animals based on homology search.</title>
        <authorList>
            <person name="Schwarzerova J."/>
            <person name="Nykrynova M."/>
            <person name="Jureckova K."/>
            <person name="Cejkova D."/>
            <person name="Rychlik I."/>
        </authorList>
    </citation>
    <scope>NUCLEOTIDE SEQUENCE</scope>
    <source>
        <strain evidence="4">15_COKtk</strain>
    </source>
</reference>
<accession>A0AAW7JV99</accession>
<dbReference type="PANTHER" id="PTHR36449">
    <property type="entry name" value="ACETYLTRANSFERASE-RELATED"/>
    <property type="match status" value="1"/>
</dbReference>
<dbReference type="Gene3D" id="3.40.630.30">
    <property type="match status" value="1"/>
</dbReference>
<protein>
    <submittedName>
        <fullName evidence="4">GNAT family N-acetyltransferase</fullName>
    </submittedName>
</protein>
<evidence type="ECO:0000313" key="5">
    <source>
        <dbReference type="Proteomes" id="UP001168505"/>
    </source>
</evidence>
<evidence type="ECO:0000313" key="4">
    <source>
        <dbReference type="EMBL" id="MDN0069556.1"/>
    </source>
</evidence>
<dbReference type="PANTHER" id="PTHR36449:SF1">
    <property type="entry name" value="ACETYLTRANSFERASE"/>
    <property type="match status" value="1"/>
</dbReference>
<dbReference type="RefSeq" id="WP_289827256.1">
    <property type="nucleotide sequence ID" value="NZ_JAUEIR010000006.1"/>
</dbReference>
<dbReference type="SUPFAM" id="SSF55729">
    <property type="entry name" value="Acyl-CoA N-acyltransferases (Nat)"/>
    <property type="match status" value="1"/>
</dbReference>
<keyword evidence="2" id="KW-0808">Transferase</keyword>
<dbReference type="AlphaFoldDB" id="A0AAW7JV99"/>
<dbReference type="Proteomes" id="UP001168505">
    <property type="component" value="Unassembled WGS sequence"/>
</dbReference>
<organism evidence="4 5">
    <name type="scientific">Collinsella ihumii</name>
    <dbReference type="NCBI Taxonomy" id="1720204"/>
    <lineage>
        <taxon>Bacteria</taxon>
        <taxon>Bacillati</taxon>
        <taxon>Actinomycetota</taxon>
        <taxon>Coriobacteriia</taxon>
        <taxon>Coriobacteriales</taxon>
        <taxon>Coriobacteriaceae</taxon>
        <taxon>Collinsella</taxon>
    </lineage>
</organism>
<keyword evidence="3" id="KW-0012">Acyltransferase</keyword>